<evidence type="ECO:0000313" key="2">
    <source>
        <dbReference type="Proteomes" id="UP000268506"/>
    </source>
</evidence>
<accession>A0A3G2KF38</accession>
<dbReference type="EMBL" id="MH834607">
    <property type="protein sequence ID" value="AYN57561.1"/>
    <property type="molecule type" value="Genomic_DNA"/>
</dbReference>
<proteinExistence type="predicted"/>
<evidence type="ECO:0000313" key="1">
    <source>
        <dbReference type="EMBL" id="AYN57561.1"/>
    </source>
</evidence>
<sequence length="463" mass="49086">MAAITAELLPQSAAVRLSVNAAAGIRSITRSDANGVNDVRPGPGILNVAPELAPAGTNLILNPTFEVGTSNWTAQRCTLSRYTWTTSWYNYTPGPSGAYGMRLTADGVAGGTYAYAASFAVTPGDYAAAMAVGSTSWASGALHTSLWFYDAGGAVIGSYDSPLSTVGLSVYKLQELTVAPVLVPATAVTARLLLRFSGNPPAGTFSYWDRAMAVTSSTSAGAAAYVASYWDGTPTPSIEYKTAWTGTAHASTSTRMVPSTPFVVTDYEAASGPIRYDVVDLDGRLESLDVNGFVLDSPWLFTPIIPGYSRQLRTVRGIGADLENLSTVHAGLLGRTDPIVVMRPVGLRAGTMTIWAGTYAAALDIVSPLKQATPMMLRQPDHAGLDMYFAPLGAALVHEDQEGAGTTWGVQVRYQEIKRPEGDIAGALGWTYADLEAAVPRYSDLPRTFATYADMRLNKRITP</sequence>
<organism evidence="1 2">
    <name type="scientific">Arthrobacter phage Corgi</name>
    <dbReference type="NCBI Taxonomy" id="2419952"/>
    <lineage>
        <taxon>Viruses</taxon>
        <taxon>Duplodnaviria</taxon>
        <taxon>Heunggongvirae</taxon>
        <taxon>Uroviricota</taxon>
        <taxon>Caudoviricetes</taxon>
        <taxon>Feeclasvirinae</taxon>
        <taxon>Corgivirus</taxon>
        <taxon>Corgivirus corgi</taxon>
    </lineage>
</organism>
<dbReference type="KEGG" id="vg:80090728"/>
<dbReference type="Proteomes" id="UP000268506">
    <property type="component" value="Segment"/>
</dbReference>
<dbReference type="RefSeq" id="YP_010761484.1">
    <property type="nucleotide sequence ID" value="NC_073596.1"/>
</dbReference>
<keyword evidence="2" id="KW-1185">Reference proteome</keyword>
<name>A0A3G2KF38_9CAUD</name>
<reference evidence="1 2" key="1">
    <citation type="submission" date="2018-09" db="EMBL/GenBank/DDBJ databases">
        <authorList>
            <person name="Rimple P.A."/>
            <person name="Stoner T.H."/>
            <person name="Garlena R.A."/>
            <person name="Russell D.A."/>
            <person name="Pope W.H."/>
            <person name="Jacobs-Sera D."/>
            <person name="Hatfull G.F."/>
        </authorList>
    </citation>
    <scope>NUCLEOTIDE SEQUENCE [LARGE SCALE GENOMIC DNA]</scope>
</reference>
<protein>
    <submittedName>
        <fullName evidence="1">Minor tail protein</fullName>
    </submittedName>
</protein>
<gene>
    <name evidence="1" type="primary">13</name>
    <name evidence="1" type="ORF">PBI_CORGI_13</name>
</gene>
<dbReference type="GeneID" id="80090728"/>
<dbReference type="Gene3D" id="2.60.120.260">
    <property type="entry name" value="Galactose-binding domain-like"/>
    <property type="match status" value="1"/>
</dbReference>